<dbReference type="EMBL" id="JAEHOI010000001">
    <property type="protein sequence ID" value="MBK0420726.1"/>
    <property type="molecule type" value="Genomic_DNA"/>
</dbReference>
<dbReference type="Pfam" id="PF00392">
    <property type="entry name" value="GntR"/>
    <property type="match status" value="1"/>
</dbReference>
<keyword evidence="6" id="KW-1185">Reference proteome</keyword>
<accession>A0A934UWN9</accession>
<comment type="caution">
    <text evidence="5">The sequence shown here is derived from an EMBL/GenBank/DDBJ whole genome shotgun (WGS) entry which is preliminary data.</text>
</comment>
<dbReference type="RefSeq" id="WP_200130926.1">
    <property type="nucleotide sequence ID" value="NZ_JAEHOI010000001.1"/>
</dbReference>
<keyword evidence="1" id="KW-0805">Transcription regulation</keyword>
<evidence type="ECO:0000256" key="2">
    <source>
        <dbReference type="ARBA" id="ARBA00023125"/>
    </source>
</evidence>
<dbReference type="PANTHER" id="PTHR43537:SF45">
    <property type="entry name" value="GNTR FAMILY REGULATORY PROTEIN"/>
    <property type="match status" value="1"/>
</dbReference>
<dbReference type="GO" id="GO:0003677">
    <property type="term" value="F:DNA binding"/>
    <property type="evidence" value="ECO:0007669"/>
    <property type="project" value="UniProtKB-KW"/>
</dbReference>
<dbReference type="Pfam" id="PF07729">
    <property type="entry name" value="FCD"/>
    <property type="match status" value="1"/>
</dbReference>
<dbReference type="GO" id="GO:0003700">
    <property type="term" value="F:DNA-binding transcription factor activity"/>
    <property type="evidence" value="ECO:0007669"/>
    <property type="project" value="InterPro"/>
</dbReference>
<dbReference type="Proteomes" id="UP000618733">
    <property type="component" value="Unassembled WGS sequence"/>
</dbReference>
<evidence type="ECO:0000313" key="5">
    <source>
        <dbReference type="EMBL" id="MBK0420726.1"/>
    </source>
</evidence>
<dbReference type="PANTHER" id="PTHR43537">
    <property type="entry name" value="TRANSCRIPTIONAL REGULATOR, GNTR FAMILY"/>
    <property type="match status" value="1"/>
</dbReference>
<dbReference type="SUPFAM" id="SSF46785">
    <property type="entry name" value="Winged helix' DNA-binding domain"/>
    <property type="match status" value="1"/>
</dbReference>
<keyword evidence="3" id="KW-0804">Transcription</keyword>
<dbReference type="PROSITE" id="PS50949">
    <property type="entry name" value="HTH_GNTR"/>
    <property type="match status" value="1"/>
</dbReference>
<dbReference type="InterPro" id="IPR011711">
    <property type="entry name" value="GntR_C"/>
</dbReference>
<feature type="domain" description="HTH gntR-type" evidence="4">
    <location>
        <begin position="1"/>
        <end position="68"/>
    </location>
</feature>
<dbReference type="SMART" id="SM00345">
    <property type="entry name" value="HTH_GNTR"/>
    <property type="match status" value="1"/>
</dbReference>
<reference evidence="5" key="1">
    <citation type="submission" date="2020-12" db="EMBL/GenBank/DDBJ databases">
        <title>Leucobacter sp. CAS2, isolated from Chromium sludge.</title>
        <authorList>
            <person name="Xu Z."/>
        </authorList>
    </citation>
    <scope>NUCLEOTIDE SEQUENCE</scope>
    <source>
        <strain evidence="5">CSA2</strain>
    </source>
</reference>
<dbReference type="InterPro" id="IPR036388">
    <property type="entry name" value="WH-like_DNA-bd_sf"/>
</dbReference>
<organism evidence="5 6">
    <name type="scientific">Leucobacter edaphi</name>
    <dbReference type="NCBI Taxonomy" id="2796472"/>
    <lineage>
        <taxon>Bacteria</taxon>
        <taxon>Bacillati</taxon>
        <taxon>Actinomycetota</taxon>
        <taxon>Actinomycetes</taxon>
        <taxon>Micrococcales</taxon>
        <taxon>Microbacteriaceae</taxon>
        <taxon>Leucobacter</taxon>
    </lineage>
</organism>
<keyword evidence="2" id="KW-0238">DNA-binding</keyword>
<name>A0A934UWN9_9MICO</name>
<dbReference type="Gene3D" id="1.20.120.530">
    <property type="entry name" value="GntR ligand-binding domain-like"/>
    <property type="match status" value="1"/>
</dbReference>
<proteinExistence type="predicted"/>
<dbReference type="AlphaFoldDB" id="A0A934UWN9"/>
<sequence length="218" mass="23833">MTSPADVARTLRDRILRLELPSGTPLREIALAEELGCSRRTVREALLTLGREGLVAHERNRGARVRSFGPDDIRDLYLVRQMLEEAGAAACADAPAERIAAVTDALGELREAARTAQDSVRHAIADMRFHGSVIALLGSPRLDQVFALAGGEMAFAIRLLQRNEVDERIVYQEVLADHERIHGAVQARDPEAAVAAVRAHIEENRAILIRLAGRSARG</sequence>
<gene>
    <name evidence="5" type="ORF">JD292_01345</name>
</gene>
<dbReference type="InterPro" id="IPR036390">
    <property type="entry name" value="WH_DNA-bd_sf"/>
</dbReference>
<evidence type="ECO:0000313" key="6">
    <source>
        <dbReference type="Proteomes" id="UP000618733"/>
    </source>
</evidence>
<dbReference type="SMART" id="SM00895">
    <property type="entry name" value="FCD"/>
    <property type="match status" value="1"/>
</dbReference>
<evidence type="ECO:0000256" key="1">
    <source>
        <dbReference type="ARBA" id="ARBA00023015"/>
    </source>
</evidence>
<evidence type="ECO:0000256" key="3">
    <source>
        <dbReference type="ARBA" id="ARBA00023163"/>
    </source>
</evidence>
<dbReference type="InterPro" id="IPR008920">
    <property type="entry name" value="TF_FadR/GntR_C"/>
</dbReference>
<dbReference type="InterPro" id="IPR000524">
    <property type="entry name" value="Tscrpt_reg_HTH_GntR"/>
</dbReference>
<dbReference type="Gene3D" id="1.10.10.10">
    <property type="entry name" value="Winged helix-like DNA-binding domain superfamily/Winged helix DNA-binding domain"/>
    <property type="match status" value="1"/>
</dbReference>
<evidence type="ECO:0000259" key="4">
    <source>
        <dbReference type="PROSITE" id="PS50949"/>
    </source>
</evidence>
<protein>
    <submittedName>
        <fullName evidence="5">GntR family transcriptional regulator</fullName>
    </submittedName>
</protein>
<dbReference type="SUPFAM" id="SSF48008">
    <property type="entry name" value="GntR ligand-binding domain-like"/>
    <property type="match status" value="1"/>
</dbReference>